<accession>I7CN58</accession>
<dbReference type="KEGG" id="vg:40093832"/>
<dbReference type="EMBL" id="JX233784">
    <property type="protein sequence ID" value="AFO70812.1"/>
    <property type="molecule type" value="Genomic_DNA"/>
</dbReference>
<evidence type="ECO:0000313" key="2">
    <source>
        <dbReference type="Proteomes" id="UP000232534"/>
    </source>
</evidence>
<organism evidence="1 2">
    <name type="scientific">Pseudomonas phage PA7</name>
    <dbReference type="NCBI Taxonomy" id="347330"/>
    <lineage>
        <taxon>Viruses</taxon>
        <taxon>Duplodnaviria</taxon>
        <taxon>Heunggongvirae</taxon>
        <taxon>Uroviricota</taxon>
        <taxon>Caudoviricetes</taxon>
        <taxon>Chimalliviridae</taxon>
        <taxon>Phikzvirus</taxon>
        <taxon>Phikzvirus PA7</taxon>
    </lineage>
</organism>
<name>I7CN58_9CAUD</name>
<dbReference type="GeneID" id="40093832"/>
<dbReference type="Proteomes" id="UP000232534">
    <property type="component" value="Segment"/>
</dbReference>
<proteinExistence type="predicted"/>
<sequence length="60" mass="6667">MAKVYPMVPPGKTRNQDQNFDINAFFSPDVVAADNGLVSQLRRNAQTEKNEQTVGTNQKS</sequence>
<protein>
    <submittedName>
        <fullName evidence="1">Uncharacterized protein</fullName>
    </submittedName>
</protein>
<reference evidence="1 2" key="1">
    <citation type="submission" date="2012-06" db="EMBL/GenBank/DDBJ databases">
        <authorList>
            <person name="Kim M.S."/>
            <person name="Cha K.E."/>
            <person name="Kim Y.D."/>
            <person name="Myung H."/>
        </authorList>
    </citation>
    <scope>NUCLEOTIDE SEQUENCE [LARGE SCALE GENOMIC DNA]</scope>
</reference>
<dbReference type="RefSeq" id="YP_009617293.1">
    <property type="nucleotide sequence ID" value="NC_042060.1"/>
</dbReference>
<evidence type="ECO:0000313" key="1">
    <source>
        <dbReference type="EMBL" id="AFO70812.1"/>
    </source>
</evidence>
<keyword evidence="2" id="KW-1185">Reference proteome</keyword>